<evidence type="ECO:0000313" key="2">
    <source>
        <dbReference type="Proteomes" id="UP000294933"/>
    </source>
</evidence>
<proteinExistence type="predicted"/>
<keyword evidence="2" id="KW-1185">Reference proteome</keyword>
<reference evidence="1 2" key="1">
    <citation type="submission" date="2018-06" db="EMBL/GenBank/DDBJ databases">
        <title>A transcriptomic atlas of mushroom development highlights an independent origin of complex multicellularity.</title>
        <authorList>
            <consortium name="DOE Joint Genome Institute"/>
            <person name="Krizsan K."/>
            <person name="Almasi E."/>
            <person name="Merenyi Z."/>
            <person name="Sahu N."/>
            <person name="Viragh M."/>
            <person name="Koszo T."/>
            <person name="Mondo S."/>
            <person name="Kiss B."/>
            <person name="Balint B."/>
            <person name="Kues U."/>
            <person name="Barry K."/>
            <person name="Hegedus J.C."/>
            <person name="Henrissat B."/>
            <person name="Johnson J."/>
            <person name="Lipzen A."/>
            <person name="Ohm R."/>
            <person name="Nagy I."/>
            <person name="Pangilinan J."/>
            <person name="Yan J."/>
            <person name="Xiong Y."/>
            <person name="Grigoriev I.V."/>
            <person name="Hibbett D.S."/>
            <person name="Nagy L.G."/>
        </authorList>
    </citation>
    <scope>NUCLEOTIDE SEQUENCE [LARGE SCALE GENOMIC DNA]</scope>
    <source>
        <strain evidence="1 2">SZMC22713</strain>
    </source>
</reference>
<dbReference type="AlphaFoldDB" id="A0A4R5XG19"/>
<sequence>MNPSFNKWTWRSVPPLHSVELSRCDLITGGFVESFVNELVRNDHSAEDRMRKFTVANCGRFSTTENGSVEAKLGGRFILR</sequence>
<gene>
    <name evidence="1" type="ORF">BD410DRAFT_780655</name>
</gene>
<evidence type="ECO:0000313" key="1">
    <source>
        <dbReference type="EMBL" id="TDL30114.1"/>
    </source>
</evidence>
<organism evidence="1 2">
    <name type="scientific">Rickenella mellea</name>
    <dbReference type="NCBI Taxonomy" id="50990"/>
    <lineage>
        <taxon>Eukaryota</taxon>
        <taxon>Fungi</taxon>
        <taxon>Dikarya</taxon>
        <taxon>Basidiomycota</taxon>
        <taxon>Agaricomycotina</taxon>
        <taxon>Agaricomycetes</taxon>
        <taxon>Hymenochaetales</taxon>
        <taxon>Rickenellaceae</taxon>
        <taxon>Rickenella</taxon>
    </lineage>
</organism>
<dbReference type="Proteomes" id="UP000294933">
    <property type="component" value="Unassembled WGS sequence"/>
</dbReference>
<accession>A0A4R5XG19</accession>
<name>A0A4R5XG19_9AGAM</name>
<protein>
    <submittedName>
        <fullName evidence="1">Uncharacterized protein</fullName>
    </submittedName>
</protein>
<dbReference type="VEuPathDB" id="FungiDB:BD410DRAFT_780655"/>
<dbReference type="EMBL" id="ML170156">
    <property type="protein sequence ID" value="TDL30114.1"/>
    <property type="molecule type" value="Genomic_DNA"/>
</dbReference>